<dbReference type="Proteomes" id="UP000594262">
    <property type="component" value="Unplaced"/>
</dbReference>
<keyword evidence="4" id="KW-1185">Reference proteome</keyword>
<name>A0A7M6DP78_9CNID</name>
<protein>
    <submittedName>
        <fullName evidence="3">Uncharacterized protein</fullName>
    </submittedName>
</protein>
<feature type="region of interest" description="Disordered" evidence="1">
    <location>
        <begin position="308"/>
        <end position="327"/>
    </location>
</feature>
<feature type="compositionally biased region" description="Polar residues" evidence="1">
    <location>
        <begin position="187"/>
        <end position="205"/>
    </location>
</feature>
<keyword evidence="2" id="KW-0472">Membrane</keyword>
<dbReference type="GeneID" id="136806278"/>
<accession>A0A7M6DP78</accession>
<sequence>MRGGWSVTKLLSSICAITAFILVGIGAPLLGIGLMADINTVKTNPDCLPSLGECQYIKNPSDIESKHSKIKNGGICLGVAVLLLMLTGVCSSCDKRERQHPPSVVVYQKKDRNQSKTKNGSKESLKLETNPLLTRHLDVHPTQQRPVSYHFPPPEAYPPQVNGRPVSSFPAYAQYIYVPIAEPPTDPTSAGSNISHGSNQTSTSAEGVPPPLGPVFPPTFQHQPPYLYQSSSCQSPAPTILLPYPISQLPPLSPGTPSPLVKHISFTQDNPPTSPRDNTESVDEGIPIVTNFQTTRLDNVGCNAEPKTREVTFSAHPPPNYEDAAKI</sequence>
<dbReference type="RefSeq" id="XP_066918937.1">
    <property type="nucleotide sequence ID" value="XM_067062836.1"/>
</dbReference>
<dbReference type="AlphaFoldDB" id="A0A7M6DP78"/>
<feature type="region of interest" description="Disordered" evidence="1">
    <location>
        <begin position="183"/>
        <end position="207"/>
    </location>
</feature>
<dbReference type="EnsemblMetazoa" id="CLYHEMT019556.1">
    <property type="protein sequence ID" value="CLYHEMP019556.1"/>
    <property type="gene ID" value="CLYHEMG019556"/>
</dbReference>
<evidence type="ECO:0000313" key="4">
    <source>
        <dbReference type="Proteomes" id="UP000594262"/>
    </source>
</evidence>
<feature type="compositionally biased region" description="Basic and acidic residues" evidence="1">
    <location>
        <begin position="108"/>
        <end position="125"/>
    </location>
</feature>
<evidence type="ECO:0000256" key="2">
    <source>
        <dbReference type="SAM" id="Phobius"/>
    </source>
</evidence>
<feature type="region of interest" description="Disordered" evidence="1">
    <location>
        <begin position="101"/>
        <end position="125"/>
    </location>
</feature>
<keyword evidence="2" id="KW-0812">Transmembrane</keyword>
<keyword evidence="2" id="KW-1133">Transmembrane helix</keyword>
<organism evidence="3 4">
    <name type="scientific">Clytia hemisphaerica</name>
    <dbReference type="NCBI Taxonomy" id="252671"/>
    <lineage>
        <taxon>Eukaryota</taxon>
        <taxon>Metazoa</taxon>
        <taxon>Cnidaria</taxon>
        <taxon>Hydrozoa</taxon>
        <taxon>Hydroidolina</taxon>
        <taxon>Leptothecata</taxon>
        <taxon>Obeliida</taxon>
        <taxon>Clytiidae</taxon>
        <taxon>Clytia</taxon>
    </lineage>
</organism>
<evidence type="ECO:0000256" key="1">
    <source>
        <dbReference type="SAM" id="MobiDB-lite"/>
    </source>
</evidence>
<feature type="transmembrane region" description="Helical" evidence="2">
    <location>
        <begin position="12"/>
        <end position="36"/>
    </location>
</feature>
<evidence type="ECO:0000313" key="3">
    <source>
        <dbReference type="EnsemblMetazoa" id="CLYHEMP019556.1"/>
    </source>
</evidence>
<reference evidence="3" key="1">
    <citation type="submission" date="2021-01" db="UniProtKB">
        <authorList>
            <consortium name="EnsemblMetazoa"/>
        </authorList>
    </citation>
    <scope>IDENTIFICATION</scope>
</reference>
<proteinExistence type="predicted"/>